<dbReference type="OrthoDB" id="4663at10239"/>
<accession>A0A1R3T3Y0</accession>
<dbReference type="RefSeq" id="YP_009342344.1">
    <property type="nucleotide sequence ID" value="NC_033464.1"/>
</dbReference>
<evidence type="ECO:0000313" key="1">
    <source>
        <dbReference type="EMBL" id="SCO83483.1"/>
    </source>
</evidence>
<dbReference type="GeneID" id="30902426"/>
<name>A0A1R3T3Y0_9ALPH</name>
<sequence>MSDSSETELSDDYFSGDEDVEDEYVIVKGSATPAHSTVDNSHHSEASVYPRVKTKLRTPGANLDKCIYNHHDGSQIPTAIDWFPEISCTQNDCDLVKLTSSLRGFGQYNMFGSEKDYTHARLFRGIAIPPLDILPDENETVLRLDNNNYHFCVKCIEDVTDDDELFEDPVCEEHIEFESGRSKYSNVPVNLIVFISSGFRELDSPQLSDYLILTVIENDEQCLYRHSAKWRSLIGEMNVALPGIEDHMFVCSNIDRRGKKKFIGAAYRYFGEPKRHMESILIETALRVFMFTTDEERPCTQYGGIQSATYTREQNYLENYASKPQNDCWKRTLEACDDEYGWIQASVGPGLDLVNGKRYSQSVMPANVPESTCELREIDCMNNTMRRLLENTHGDGGECSDKCLSYARCGTRYSAFGLSTDQDEDYIRWLSEILKESFAETYATVGGNAQIVSETSASGENCFSFLPSECLRYEARATVLSHRSGGAWTAGWMKKALGSTEQPVNTKYGFGPIKFIEDSESHTRCSCDNVHIDDPYGRADFNPYNTRRPPTESAECTTTGILSWRVPGGWSQRIKLYPESECTICPQKCLEENDEKKTLAVISKIDKLDLCENYAAGLSWVRGRKVTYRYNKRLQCCEDAEEDLQDAIMAKRCGRDHRSRNVPVVRSRILELALTVFAGSEMRVIAHTFFCGSSKDLYEMRRELCKDIVSMTEEAEMGPRETDVCPFSIAVSDVHSDTVTGSRRCVRLRFAYGGLAASDDRLYASIVKRFYNKSKLYSTVSASGGVNITSTPEIGMTPCRLAIRFTTSRGPETLPSISFCYCTTIMPFPFDEASILGRETLVKIPSQIDYMRTITAGCGKVPIHDGYCLGLFFPLKGFSLLTTGAKQALGEWLQRFRAWFQWGAGSKHYETIRKLVPLCNRYMVDATCGVNFYRSGILMHLHCIPDPDRERNVVDVMARAFEDSQLFSETSLCIQTEY</sequence>
<evidence type="ECO:0000313" key="2">
    <source>
        <dbReference type="Proteomes" id="UP000203542"/>
    </source>
</evidence>
<dbReference type="Proteomes" id="UP000203542">
    <property type="component" value="Segment"/>
</dbReference>
<dbReference type="EMBL" id="LT608135">
    <property type="protein sequence ID" value="SCO83483.1"/>
    <property type="molecule type" value="Genomic_DNA"/>
</dbReference>
<dbReference type="KEGG" id="vg:30902426"/>
<keyword evidence="2" id="KW-1185">Reference proteome</keyword>
<gene>
    <name evidence="1" type="primary">LORF5</name>
</gene>
<organism evidence="1">
    <name type="scientific">Spheniscid alphaherpesvirus 1</name>
    <dbReference type="NCBI Taxonomy" id="2560777"/>
    <lineage>
        <taxon>Viruses</taxon>
        <taxon>Duplodnaviria</taxon>
        <taxon>Heunggongvirae</taxon>
        <taxon>Peploviricota</taxon>
        <taxon>Herviviricetes</taxon>
        <taxon>Herpesvirales</taxon>
        <taxon>Orthoherpesviridae</taxon>
        <taxon>Alphaherpesvirinae</taxon>
        <taxon>Mardivirus</taxon>
        <taxon>Mardivirus spheniscidalpha1</taxon>
    </lineage>
</organism>
<proteinExistence type="predicted"/>
<reference evidence="1" key="1">
    <citation type="submission" date="2016-08" db="EMBL/GenBank/DDBJ databases">
        <authorList>
            <person name="Seilhamer J.J."/>
        </authorList>
    </citation>
    <scope>NUCLEOTIDE SEQUENCE [LARGE SCALE GENOMIC DNA]</scope>
    <source>
        <strain evidence="1">Lib01004</strain>
    </source>
</reference>
<protein>
    <submittedName>
        <fullName evidence="1">Protein LORF5</fullName>
    </submittedName>
</protein>